<accession>A0A085MWM1</accession>
<feature type="non-terminal residue" evidence="1">
    <location>
        <position position="44"/>
    </location>
</feature>
<dbReference type="Proteomes" id="UP000030758">
    <property type="component" value="Unassembled WGS sequence"/>
</dbReference>
<dbReference type="AlphaFoldDB" id="A0A085MWM1"/>
<gene>
    <name evidence="1" type="ORF">M514_26186</name>
</gene>
<reference evidence="1" key="1">
    <citation type="journal article" date="2014" name="Nat. Genet.">
        <title>Genome and transcriptome of the porcine whipworm Trichuris suis.</title>
        <authorList>
            <person name="Jex A.R."/>
            <person name="Nejsum P."/>
            <person name="Schwarz E.M."/>
            <person name="Hu L."/>
            <person name="Young N.D."/>
            <person name="Hall R.S."/>
            <person name="Korhonen P.K."/>
            <person name="Liao S."/>
            <person name="Thamsborg S."/>
            <person name="Xia J."/>
            <person name="Xu P."/>
            <person name="Wang S."/>
            <person name="Scheerlinck J.P."/>
            <person name="Hofmann A."/>
            <person name="Sternberg P.W."/>
            <person name="Wang J."/>
            <person name="Gasser R.B."/>
        </authorList>
    </citation>
    <scope>NUCLEOTIDE SEQUENCE [LARGE SCALE GENOMIC DNA]</scope>
    <source>
        <strain evidence="1">DCEP-RM93F</strain>
    </source>
</reference>
<evidence type="ECO:0000313" key="1">
    <source>
        <dbReference type="EMBL" id="KFD61617.1"/>
    </source>
</evidence>
<protein>
    <submittedName>
        <fullName evidence="1">Uncharacterized protein</fullName>
    </submittedName>
</protein>
<feature type="non-terminal residue" evidence="1">
    <location>
        <position position="1"/>
    </location>
</feature>
<name>A0A085MWM1_9BILA</name>
<dbReference type="EMBL" id="KL367617">
    <property type="protein sequence ID" value="KFD61617.1"/>
    <property type="molecule type" value="Genomic_DNA"/>
</dbReference>
<proteinExistence type="predicted"/>
<sequence length="44" mass="4759">DNVLAVYPDTTHQQAHPVFVHAAIFVDTDKHVSGGISNERCVAV</sequence>
<organism evidence="1">
    <name type="scientific">Trichuris suis</name>
    <name type="common">pig whipworm</name>
    <dbReference type="NCBI Taxonomy" id="68888"/>
    <lineage>
        <taxon>Eukaryota</taxon>
        <taxon>Metazoa</taxon>
        <taxon>Ecdysozoa</taxon>
        <taxon>Nematoda</taxon>
        <taxon>Enoplea</taxon>
        <taxon>Dorylaimia</taxon>
        <taxon>Trichinellida</taxon>
        <taxon>Trichuridae</taxon>
        <taxon>Trichuris</taxon>
    </lineage>
</organism>